<evidence type="ECO:0000256" key="9">
    <source>
        <dbReference type="ARBA" id="ARBA00022842"/>
    </source>
</evidence>
<dbReference type="PANTHER" id="PTHR45723">
    <property type="entry name" value="SERINE/THREONINE-PROTEIN KINASE RIO1"/>
    <property type="match status" value="1"/>
</dbReference>
<dbReference type="InterPro" id="IPR048148">
    <property type="entry name" value="Prot_kin_PA4780"/>
</dbReference>
<dbReference type="InterPro" id="IPR000687">
    <property type="entry name" value="RIO_kinase"/>
</dbReference>
<evidence type="ECO:0000313" key="13">
    <source>
        <dbReference type="EMBL" id="AFC84793.1"/>
    </source>
</evidence>
<dbReference type="AlphaFoldDB" id="H8L2F9"/>
<evidence type="ECO:0000313" key="14">
    <source>
        <dbReference type="Proteomes" id="UP000005234"/>
    </source>
</evidence>
<evidence type="ECO:0000259" key="12">
    <source>
        <dbReference type="SMART" id="SM00090"/>
    </source>
</evidence>
<dbReference type="Proteomes" id="UP000005234">
    <property type="component" value="Chromosome"/>
</dbReference>
<keyword evidence="4" id="KW-0808">Transferase</keyword>
<dbReference type="Gene3D" id="1.10.510.10">
    <property type="entry name" value="Transferase(Phosphotransferase) domain 1"/>
    <property type="match status" value="1"/>
</dbReference>
<reference evidence="13" key="1">
    <citation type="submission" date="2012-02" db="EMBL/GenBank/DDBJ databases">
        <title>The complete genome of Frateuria aurantia DSM 6220.</title>
        <authorList>
            <consortium name="US DOE Joint Genome Institute (JGI-PGF)"/>
            <person name="Lucas S."/>
            <person name="Copeland A."/>
            <person name="Lapidus A."/>
            <person name="Glavina del Rio T."/>
            <person name="Dalin E."/>
            <person name="Tice H."/>
            <person name="Bruce D."/>
            <person name="Goodwin L."/>
            <person name="Pitluck S."/>
            <person name="Peters L."/>
            <person name="Ovchinnikova G."/>
            <person name="Teshima H."/>
            <person name="Kyrpides N."/>
            <person name="Mavromatis K."/>
            <person name="Ivanova N."/>
            <person name="Brettin T."/>
            <person name="Detter J.C."/>
            <person name="Han C."/>
            <person name="Larimer F."/>
            <person name="Land M."/>
            <person name="Hauser L."/>
            <person name="Markowitz V."/>
            <person name="Cheng J.-F."/>
            <person name="Hugenholtz P."/>
            <person name="Woyke T."/>
            <person name="Wu D."/>
            <person name="Brambilla E."/>
            <person name="Klenk H.-P."/>
            <person name="Eisen J.A."/>
        </authorList>
    </citation>
    <scope>NUCLEOTIDE SEQUENCE</scope>
    <source>
        <strain evidence="13">DSM 6220</strain>
    </source>
</reference>
<dbReference type="EC" id="2.7.11.1" evidence="2"/>
<comment type="catalytic activity">
    <reaction evidence="10">
        <text>L-threonyl-[protein] + ATP = O-phospho-L-threonyl-[protein] + ADP + H(+)</text>
        <dbReference type="Rhea" id="RHEA:46608"/>
        <dbReference type="Rhea" id="RHEA-COMP:11060"/>
        <dbReference type="Rhea" id="RHEA-COMP:11605"/>
        <dbReference type="ChEBI" id="CHEBI:15378"/>
        <dbReference type="ChEBI" id="CHEBI:30013"/>
        <dbReference type="ChEBI" id="CHEBI:30616"/>
        <dbReference type="ChEBI" id="CHEBI:61977"/>
        <dbReference type="ChEBI" id="CHEBI:456216"/>
        <dbReference type="EC" id="2.7.11.1"/>
    </reaction>
</comment>
<dbReference type="STRING" id="767434.Fraau_0303"/>
<evidence type="ECO:0000256" key="2">
    <source>
        <dbReference type="ARBA" id="ARBA00012513"/>
    </source>
</evidence>
<evidence type="ECO:0000256" key="10">
    <source>
        <dbReference type="ARBA" id="ARBA00047899"/>
    </source>
</evidence>
<evidence type="ECO:0000256" key="11">
    <source>
        <dbReference type="ARBA" id="ARBA00048679"/>
    </source>
</evidence>
<keyword evidence="7 13" id="KW-0418">Kinase</keyword>
<dbReference type="KEGG" id="fau:Fraau_0303"/>
<protein>
    <recommendedName>
        <fullName evidence="2">non-specific serine/threonine protein kinase</fullName>
        <ecNumber evidence="2">2.7.11.1</ecNumber>
    </recommendedName>
</protein>
<evidence type="ECO:0000256" key="5">
    <source>
        <dbReference type="ARBA" id="ARBA00022723"/>
    </source>
</evidence>
<evidence type="ECO:0000256" key="6">
    <source>
        <dbReference type="ARBA" id="ARBA00022741"/>
    </source>
</evidence>
<dbReference type="HOGENOM" id="CLU_047558_0_0_6"/>
<keyword evidence="14" id="KW-1185">Reference proteome</keyword>
<organism evidence="13 14">
    <name type="scientific">Frateuria aurantia (strain ATCC 33424 / DSM 6220 / KCTC 2777 / LMG 1558 / NBRC 3245 / NCIMB 13370)</name>
    <name type="common">Acetobacter aurantius</name>
    <dbReference type="NCBI Taxonomy" id="767434"/>
    <lineage>
        <taxon>Bacteria</taxon>
        <taxon>Pseudomonadati</taxon>
        <taxon>Pseudomonadota</taxon>
        <taxon>Gammaproteobacteria</taxon>
        <taxon>Lysobacterales</taxon>
        <taxon>Rhodanobacteraceae</taxon>
        <taxon>Frateuria</taxon>
    </lineage>
</organism>
<keyword evidence="9" id="KW-0460">Magnesium</keyword>
<comment type="catalytic activity">
    <reaction evidence="11">
        <text>L-seryl-[protein] + ATP = O-phospho-L-seryl-[protein] + ADP + H(+)</text>
        <dbReference type="Rhea" id="RHEA:17989"/>
        <dbReference type="Rhea" id="RHEA-COMP:9863"/>
        <dbReference type="Rhea" id="RHEA-COMP:11604"/>
        <dbReference type="ChEBI" id="CHEBI:15378"/>
        <dbReference type="ChEBI" id="CHEBI:29999"/>
        <dbReference type="ChEBI" id="CHEBI:30616"/>
        <dbReference type="ChEBI" id="CHEBI:83421"/>
        <dbReference type="ChEBI" id="CHEBI:456216"/>
        <dbReference type="EC" id="2.7.11.1"/>
    </reaction>
</comment>
<dbReference type="PROSITE" id="PS01245">
    <property type="entry name" value="RIO1"/>
    <property type="match status" value="1"/>
</dbReference>
<dbReference type="eggNOG" id="COG1718">
    <property type="taxonomic scope" value="Bacteria"/>
</dbReference>
<evidence type="ECO:0000256" key="8">
    <source>
        <dbReference type="ARBA" id="ARBA00022840"/>
    </source>
</evidence>
<sequence length="313" mass="34924">MLNMGDRQAGVKIGHNWHYPVMAEPEREMKTPKGLQDLIDDGVIDEVLRPLKSGKEASVYVVRSGDEIRCAKVYKDMAQRSFQARVQYQEGRKVRGSRAARAMGKATRFGRKEAEAAWKHAEVDALYALAAAGVRVPQPYGYFNGVLVMELVVDADGFSAPRLGEVELSAETARAYHRFLIRQIAKMLCTGLIHGDLSEFNVLVGPEGPVIIDLPQVVNASGNNSARTMLRRDVSNITISLSRFAPELLDTWYAEEMWALFELGELHPDTELTGEFEFDEHEADVDSVMQSIIDAREEAIIRQQGREAAAEED</sequence>
<dbReference type="SUPFAM" id="SSF56112">
    <property type="entry name" value="Protein kinase-like (PK-like)"/>
    <property type="match status" value="1"/>
</dbReference>
<feature type="domain" description="RIO kinase" evidence="12">
    <location>
        <begin position="15"/>
        <end position="262"/>
    </location>
</feature>
<dbReference type="Pfam" id="PF01163">
    <property type="entry name" value="RIO1"/>
    <property type="match status" value="1"/>
</dbReference>
<gene>
    <name evidence="13" type="ordered locus">Fraau_0303</name>
</gene>
<evidence type="ECO:0000256" key="7">
    <source>
        <dbReference type="ARBA" id="ARBA00022777"/>
    </source>
</evidence>
<dbReference type="NCBIfam" id="NF041645">
    <property type="entry name" value="prot_kin_PA4780"/>
    <property type="match status" value="1"/>
</dbReference>
<dbReference type="GO" id="GO:0005524">
    <property type="term" value="F:ATP binding"/>
    <property type="evidence" value="ECO:0007669"/>
    <property type="project" value="UniProtKB-KW"/>
</dbReference>
<name>H8L2F9_FRAAD</name>
<keyword evidence="8" id="KW-0067">ATP-binding</keyword>
<comment type="similarity">
    <text evidence="1">Belongs to the protein kinase superfamily. RIO-type Ser/Thr kinase family.</text>
</comment>
<dbReference type="Gene3D" id="3.30.200.20">
    <property type="entry name" value="Phosphorylase Kinase, domain 1"/>
    <property type="match status" value="1"/>
</dbReference>
<dbReference type="InterPro" id="IPR051272">
    <property type="entry name" value="RIO-type_Ser/Thr_kinase"/>
</dbReference>
<proteinExistence type="inferred from homology"/>
<keyword evidence="5" id="KW-0479">Metal-binding</keyword>
<dbReference type="SMART" id="SM00090">
    <property type="entry name" value="RIO"/>
    <property type="match status" value="1"/>
</dbReference>
<evidence type="ECO:0000256" key="1">
    <source>
        <dbReference type="ARBA" id="ARBA00009196"/>
    </source>
</evidence>
<dbReference type="GO" id="GO:0046872">
    <property type="term" value="F:metal ion binding"/>
    <property type="evidence" value="ECO:0007669"/>
    <property type="project" value="UniProtKB-KW"/>
</dbReference>
<dbReference type="InterPro" id="IPR018934">
    <property type="entry name" value="RIO_dom"/>
</dbReference>
<dbReference type="EMBL" id="CP003350">
    <property type="protein sequence ID" value="AFC84793.1"/>
    <property type="molecule type" value="Genomic_DNA"/>
</dbReference>
<accession>H8L2F9</accession>
<evidence type="ECO:0000256" key="4">
    <source>
        <dbReference type="ARBA" id="ARBA00022679"/>
    </source>
</evidence>
<keyword evidence="3 13" id="KW-0723">Serine/threonine-protein kinase</keyword>
<keyword evidence="6" id="KW-0547">Nucleotide-binding</keyword>
<dbReference type="GO" id="GO:0004674">
    <property type="term" value="F:protein serine/threonine kinase activity"/>
    <property type="evidence" value="ECO:0007669"/>
    <property type="project" value="UniProtKB-KW"/>
</dbReference>
<dbReference type="InterPro" id="IPR018935">
    <property type="entry name" value="RIO_kinase_CS"/>
</dbReference>
<dbReference type="CDD" id="cd05145">
    <property type="entry name" value="RIO1_like"/>
    <property type="match status" value="1"/>
</dbReference>
<dbReference type="InterPro" id="IPR011009">
    <property type="entry name" value="Kinase-like_dom_sf"/>
</dbReference>
<evidence type="ECO:0000256" key="3">
    <source>
        <dbReference type="ARBA" id="ARBA00022527"/>
    </source>
</evidence>